<dbReference type="EMBL" id="BOSM01000014">
    <property type="protein sequence ID" value="GIP61060.1"/>
    <property type="molecule type" value="Genomic_DNA"/>
</dbReference>
<feature type="transmembrane region" description="Helical" evidence="1">
    <location>
        <begin position="6"/>
        <end position="28"/>
    </location>
</feature>
<sequence>MKKIVVAFNIFWWICVAINFGSILWFVLGNTANFQRGVDLVTTVIFMICGVPSLILLMWSLYMLKNGGLKSPFSMLGVTCLLVIMISLSVPLYKNVNTSGWLTENIKIDTMQVTADNQYEYYTELVNTFQRNSSIRLYLKNLHSNEEVRIKLDLPKVSGISWNSKKNFFTTLQPTGHEGKYILKTQKLSPFPEAIFEIDIKEGKAIRLE</sequence>
<keyword evidence="1" id="KW-1133">Transmembrane helix</keyword>
<evidence type="ECO:0000313" key="3">
    <source>
        <dbReference type="Proteomes" id="UP000681290"/>
    </source>
</evidence>
<keyword evidence="1" id="KW-0812">Transmembrane</keyword>
<feature type="transmembrane region" description="Helical" evidence="1">
    <location>
        <begin position="73"/>
        <end position="93"/>
    </location>
</feature>
<accession>A0ABQ4MYQ1</accession>
<organism evidence="2 3">
    <name type="scientific">Paenibacillus woosongensis</name>
    <dbReference type="NCBI Taxonomy" id="307580"/>
    <lineage>
        <taxon>Bacteria</taxon>
        <taxon>Bacillati</taxon>
        <taxon>Bacillota</taxon>
        <taxon>Bacilli</taxon>
        <taxon>Bacillales</taxon>
        <taxon>Paenibacillaceae</taxon>
        <taxon>Paenibacillus</taxon>
    </lineage>
</organism>
<evidence type="ECO:0000313" key="2">
    <source>
        <dbReference type="EMBL" id="GIP61060.1"/>
    </source>
</evidence>
<keyword evidence="1" id="KW-0472">Membrane</keyword>
<proteinExistence type="predicted"/>
<feature type="transmembrane region" description="Helical" evidence="1">
    <location>
        <begin position="40"/>
        <end position="61"/>
    </location>
</feature>
<name>A0ABQ4MYQ1_9BACL</name>
<reference evidence="2 3" key="1">
    <citation type="submission" date="2021-03" db="EMBL/GenBank/DDBJ databases">
        <title>Antimicrobial resistance genes in bacteria isolated from Japanese honey, and their potential for conferring macrolide and lincosamide resistance in the American foulbrood pathogen Paenibacillus larvae.</title>
        <authorList>
            <person name="Okamoto M."/>
            <person name="Kumagai M."/>
            <person name="Kanamori H."/>
            <person name="Takamatsu D."/>
        </authorList>
    </citation>
    <scope>NUCLEOTIDE SEQUENCE [LARGE SCALE GENOMIC DNA]</scope>
    <source>
        <strain evidence="2 3">J15TS10</strain>
    </source>
</reference>
<keyword evidence="3" id="KW-1185">Reference proteome</keyword>
<dbReference type="RefSeq" id="WP_213595108.1">
    <property type="nucleotide sequence ID" value="NZ_BOSM01000014.1"/>
</dbReference>
<comment type="caution">
    <text evidence="2">The sequence shown here is derived from an EMBL/GenBank/DDBJ whole genome shotgun (WGS) entry which is preliminary data.</text>
</comment>
<protein>
    <submittedName>
        <fullName evidence="2">Uncharacterized protein</fullName>
    </submittedName>
</protein>
<dbReference type="Proteomes" id="UP000681290">
    <property type="component" value="Unassembled WGS sequence"/>
</dbReference>
<gene>
    <name evidence="2" type="ORF">J15TS10_48740</name>
</gene>
<evidence type="ECO:0000256" key="1">
    <source>
        <dbReference type="SAM" id="Phobius"/>
    </source>
</evidence>